<dbReference type="GO" id="GO:0005794">
    <property type="term" value="C:Golgi apparatus"/>
    <property type="evidence" value="ECO:0007669"/>
    <property type="project" value="TreeGrafter"/>
</dbReference>
<dbReference type="InParanoid" id="E1Z294"/>
<dbReference type="Proteomes" id="UP000008141">
    <property type="component" value="Unassembled WGS sequence"/>
</dbReference>
<evidence type="ECO:0000259" key="3">
    <source>
        <dbReference type="Pfam" id="PF03407"/>
    </source>
</evidence>
<dbReference type="EMBL" id="GL433835">
    <property type="protein sequence ID" value="EFN59960.1"/>
    <property type="molecule type" value="Genomic_DNA"/>
</dbReference>
<evidence type="ECO:0000313" key="5">
    <source>
        <dbReference type="Proteomes" id="UP000008141"/>
    </source>
</evidence>
<dbReference type="InterPro" id="IPR053250">
    <property type="entry name" value="Glycosyltransferase_77"/>
</dbReference>
<dbReference type="InterPro" id="IPR005069">
    <property type="entry name" value="Nucl-diP-sugar_transferase"/>
</dbReference>
<organism evidence="5">
    <name type="scientific">Chlorella variabilis</name>
    <name type="common">Green alga</name>
    <dbReference type="NCBI Taxonomy" id="554065"/>
    <lineage>
        <taxon>Eukaryota</taxon>
        <taxon>Viridiplantae</taxon>
        <taxon>Chlorophyta</taxon>
        <taxon>core chlorophytes</taxon>
        <taxon>Trebouxiophyceae</taxon>
        <taxon>Chlorellales</taxon>
        <taxon>Chlorellaceae</taxon>
        <taxon>Chlorella clade</taxon>
        <taxon>Chlorella</taxon>
    </lineage>
</organism>
<keyword evidence="2" id="KW-0472">Membrane</keyword>
<proteinExistence type="predicted"/>
<dbReference type="AlphaFoldDB" id="E1Z294"/>
<keyword evidence="5" id="KW-1185">Reference proteome</keyword>
<accession>E1Z294</accession>
<feature type="domain" description="Nucleotide-diphospho-sugar transferase" evidence="3">
    <location>
        <begin position="169"/>
        <end position="440"/>
    </location>
</feature>
<sequence length="727" mass="80082">MAVARPARRGGQRTALFATFALGFVVLVSLLNRGMPLPSHTGRILVEDQGTADELFQLAKAASNAKDFAARLQQAGLMLDDASSGSGSSSGGSSNSAVSTGGSKASTGSGKAGTDKADGAKGGGKLKVPLLSRDLARSHARDGIIIVTWANYHFFDFVLNWVEHMQRHGIKNYLVGAMDVDTGQALAAQGLNVFAMYDETAGKEDTGLGTGDFGWGSPTFHKMGRQKVDLARTFNEYGLDLCLCDVDTVWINDPTEYFERFPEADILASSDGLTPSNPKGDDNLEAVEAIHSAMNIGLLFFRHSKNTSRFIDAWQKQLDSDSKAWDQNVFNQVAHVGLVPFQTLPNNDHLVSPVYGACCSAAMPCRASLALAAGNTGLTAGCLHVLGANHSLVFGVLPIAQFASGHTFFVQRLFEFQEVKPYVVHTTFQYGGTKGKRHRLREAMLWYDPPEYYSEGLFLSVDLAYPATPDGFQEQDKVMMEGVRFKTDWTNDAMADLHLKNMREQLLQLKTAFKLAMALNRTIIMPKARAGRWLGASTGKLCSLGYCMHSCHRLLAWCDKYWGPLEFCQVPGAFKMRLPFVAPMDHVLEPFNFDDDIGTPPPIPFREYSFLQNERTPQALKDSKVVISPATDATKVEELKEGGKTVVRIPQGQTDAQLRELLAPYKDVQLLHFNTLHKAFGGWEDKAMVGKFQHRLSHMMGFFCCKKVKEGEDGGYAYYRFLEDPKT</sequence>
<evidence type="ECO:0000256" key="2">
    <source>
        <dbReference type="SAM" id="Phobius"/>
    </source>
</evidence>
<evidence type="ECO:0000313" key="4">
    <source>
        <dbReference type="EMBL" id="EFN59960.1"/>
    </source>
</evidence>
<keyword evidence="2" id="KW-1133">Transmembrane helix</keyword>
<feature type="compositionally biased region" description="Low complexity" evidence="1">
    <location>
        <begin position="83"/>
        <end position="109"/>
    </location>
</feature>
<gene>
    <name evidence="4" type="ORF">CHLNCDRAFT_133059</name>
</gene>
<dbReference type="PANTHER" id="PTHR46936">
    <property type="entry name" value="ARABINOSYLTRANSFERASE XEG113"/>
    <property type="match status" value="1"/>
</dbReference>
<reference evidence="4 5" key="1">
    <citation type="journal article" date="2010" name="Plant Cell">
        <title>The Chlorella variabilis NC64A genome reveals adaptation to photosymbiosis, coevolution with viruses, and cryptic sex.</title>
        <authorList>
            <person name="Blanc G."/>
            <person name="Duncan G."/>
            <person name="Agarkova I."/>
            <person name="Borodovsky M."/>
            <person name="Gurnon J."/>
            <person name="Kuo A."/>
            <person name="Lindquist E."/>
            <person name="Lucas S."/>
            <person name="Pangilinan J."/>
            <person name="Polle J."/>
            <person name="Salamov A."/>
            <person name="Terry A."/>
            <person name="Yamada T."/>
            <person name="Dunigan D.D."/>
            <person name="Grigoriev I.V."/>
            <person name="Claverie J.M."/>
            <person name="Van Etten J.L."/>
        </authorList>
    </citation>
    <scope>NUCLEOTIDE SEQUENCE [LARGE SCALE GENOMIC DNA]</scope>
    <source>
        <strain evidence="4 5">NC64A</strain>
    </source>
</reference>
<dbReference type="eggNOG" id="ENOG502QSJ9">
    <property type="taxonomic scope" value="Eukaryota"/>
</dbReference>
<name>E1Z294_CHLVA</name>
<protein>
    <recommendedName>
        <fullName evidence="3">Nucleotide-diphospho-sugar transferase domain-containing protein</fullName>
    </recommendedName>
</protein>
<feature type="transmembrane region" description="Helical" evidence="2">
    <location>
        <begin position="14"/>
        <end position="31"/>
    </location>
</feature>
<dbReference type="GO" id="GO:0052325">
    <property type="term" value="P:cell wall pectin biosynthetic process"/>
    <property type="evidence" value="ECO:0007669"/>
    <property type="project" value="TreeGrafter"/>
</dbReference>
<dbReference type="RefSeq" id="XP_005852062.1">
    <property type="nucleotide sequence ID" value="XM_005852000.1"/>
</dbReference>
<dbReference type="Pfam" id="PF03407">
    <property type="entry name" value="Nucleotid_trans"/>
    <property type="match status" value="1"/>
</dbReference>
<dbReference type="GeneID" id="17359422"/>
<dbReference type="OMA" id="CEEATAI"/>
<dbReference type="PANTHER" id="PTHR46936:SF1">
    <property type="entry name" value="ARABINOSYLTRANSFERASE XEG113"/>
    <property type="match status" value="1"/>
</dbReference>
<feature type="region of interest" description="Disordered" evidence="1">
    <location>
        <begin position="83"/>
        <end position="120"/>
    </location>
</feature>
<evidence type="ECO:0000256" key="1">
    <source>
        <dbReference type="SAM" id="MobiDB-lite"/>
    </source>
</evidence>
<dbReference type="KEGG" id="cvr:CHLNCDRAFT_133059"/>
<keyword evidence="2" id="KW-0812">Transmembrane</keyword>
<dbReference type="GO" id="GO:0052636">
    <property type="term" value="F:arabinosyltransferase activity"/>
    <property type="evidence" value="ECO:0007669"/>
    <property type="project" value="TreeGrafter"/>
</dbReference>
<dbReference type="OrthoDB" id="540503at2759"/>